<evidence type="ECO:0000313" key="2">
    <source>
        <dbReference type="Proteomes" id="UP000176501"/>
    </source>
</evidence>
<organism evidence="1 2">
    <name type="scientific">Candidatus Uhrbacteria bacterium RIFOXYB2_FULL_57_15</name>
    <dbReference type="NCBI Taxonomy" id="1802422"/>
    <lineage>
        <taxon>Bacteria</taxon>
        <taxon>Candidatus Uhriibacteriota</taxon>
    </lineage>
</organism>
<dbReference type="Proteomes" id="UP000176501">
    <property type="component" value="Unassembled WGS sequence"/>
</dbReference>
<dbReference type="SUPFAM" id="SSF52833">
    <property type="entry name" value="Thioredoxin-like"/>
    <property type="match status" value="1"/>
</dbReference>
<dbReference type="EMBL" id="MGFE01000020">
    <property type="protein sequence ID" value="OGL98485.1"/>
    <property type="molecule type" value="Genomic_DNA"/>
</dbReference>
<dbReference type="AlphaFoldDB" id="A0A1F7W6N2"/>
<reference evidence="1 2" key="1">
    <citation type="journal article" date="2016" name="Nat. Commun.">
        <title>Thousands of microbial genomes shed light on interconnected biogeochemical processes in an aquifer system.</title>
        <authorList>
            <person name="Anantharaman K."/>
            <person name="Brown C.T."/>
            <person name="Hug L.A."/>
            <person name="Sharon I."/>
            <person name="Castelle C.J."/>
            <person name="Probst A.J."/>
            <person name="Thomas B.C."/>
            <person name="Singh A."/>
            <person name="Wilkins M.J."/>
            <person name="Karaoz U."/>
            <person name="Brodie E.L."/>
            <person name="Williams K.H."/>
            <person name="Hubbard S.S."/>
            <person name="Banfield J.F."/>
        </authorList>
    </citation>
    <scope>NUCLEOTIDE SEQUENCE [LARGE SCALE GENOMIC DNA]</scope>
</reference>
<evidence type="ECO:0008006" key="3">
    <source>
        <dbReference type="Google" id="ProtNLM"/>
    </source>
</evidence>
<dbReference type="InterPro" id="IPR036249">
    <property type="entry name" value="Thioredoxin-like_sf"/>
</dbReference>
<gene>
    <name evidence="1" type="ORF">A2304_02220</name>
</gene>
<dbReference type="CDD" id="cd01659">
    <property type="entry name" value="TRX_superfamily"/>
    <property type="match status" value="1"/>
</dbReference>
<name>A0A1F7W6N2_9BACT</name>
<comment type="caution">
    <text evidence="1">The sequence shown here is derived from an EMBL/GenBank/DDBJ whole genome shotgun (WGS) entry which is preliminary data.</text>
</comment>
<accession>A0A1F7W6N2</accession>
<protein>
    <recommendedName>
        <fullName evidence="3">Thioredoxin domain-containing protein</fullName>
    </recommendedName>
</protein>
<proteinExistence type="predicted"/>
<sequence length="89" mass="10373">MIMALLEFYGAECPHCVTMMSMIDKLIAEGILIERFETWHNDENAEKLKEYDRGLCGGVPFFYNTESKRFICGETDEETLRKWARGENV</sequence>
<evidence type="ECO:0000313" key="1">
    <source>
        <dbReference type="EMBL" id="OGL98485.1"/>
    </source>
</evidence>